<dbReference type="SUPFAM" id="SSF56112">
    <property type="entry name" value="Protein kinase-like (PK-like)"/>
    <property type="match status" value="1"/>
</dbReference>
<keyword evidence="12" id="KW-0677">Repeat</keyword>
<dbReference type="InterPro" id="IPR001611">
    <property type="entry name" value="Leu-rich_rpt"/>
</dbReference>
<comment type="catalytic activity">
    <reaction evidence="22">
        <text>L-seryl-[protein] + ATP = O-phospho-L-seryl-[protein] + ADP + H(+)</text>
        <dbReference type="Rhea" id="RHEA:17989"/>
        <dbReference type="Rhea" id="RHEA-COMP:9863"/>
        <dbReference type="Rhea" id="RHEA-COMP:11604"/>
        <dbReference type="ChEBI" id="CHEBI:15378"/>
        <dbReference type="ChEBI" id="CHEBI:29999"/>
        <dbReference type="ChEBI" id="CHEBI:30616"/>
        <dbReference type="ChEBI" id="CHEBI:83421"/>
        <dbReference type="ChEBI" id="CHEBI:456216"/>
        <dbReference type="EC" id="2.7.11.1"/>
    </reaction>
</comment>
<name>A0A8K0HRX6_9ROSA</name>
<evidence type="ECO:0000259" key="25">
    <source>
        <dbReference type="PROSITE" id="PS50011"/>
    </source>
</evidence>
<keyword evidence="5" id="KW-0964">Secreted</keyword>
<evidence type="ECO:0000256" key="20">
    <source>
        <dbReference type="ARBA" id="ARBA00038043"/>
    </source>
</evidence>
<dbReference type="InterPro" id="IPR017441">
    <property type="entry name" value="Protein_kinase_ATP_BS"/>
</dbReference>
<evidence type="ECO:0000313" key="26">
    <source>
        <dbReference type="EMBL" id="KAF3457541.1"/>
    </source>
</evidence>
<dbReference type="InterPro" id="IPR013210">
    <property type="entry name" value="LRR_N_plant-typ"/>
</dbReference>
<dbReference type="InterPro" id="IPR055414">
    <property type="entry name" value="LRR_R13L4/SHOC2-like"/>
</dbReference>
<dbReference type="SUPFAM" id="SSF52058">
    <property type="entry name" value="L domain-like"/>
    <property type="match status" value="1"/>
</dbReference>
<dbReference type="PROSITE" id="PS00109">
    <property type="entry name" value="PROTEIN_KINASE_TYR"/>
    <property type="match status" value="1"/>
</dbReference>
<dbReference type="Gene3D" id="3.80.10.10">
    <property type="entry name" value="Ribonuclease Inhibitor"/>
    <property type="match status" value="4"/>
</dbReference>
<keyword evidence="13 23" id="KW-0547">Nucleotide-binding</keyword>
<keyword evidence="19" id="KW-0325">Glycoprotein</keyword>
<dbReference type="SMART" id="SM00365">
    <property type="entry name" value="LRR_SD22"/>
    <property type="match status" value="5"/>
</dbReference>
<accession>A0A8K0HRX6</accession>
<keyword evidence="7" id="KW-0597">Phosphoprotein</keyword>
<evidence type="ECO:0000256" key="24">
    <source>
        <dbReference type="SAM" id="Phobius"/>
    </source>
</evidence>
<evidence type="ECO:0000256" key="2">
    <source>
        <dbReference type="ARBA" id="ARBA00004236"/>
    </source>
</evidence>
<keyword evidence="18" id="KW-0675">Receptor</keyword>
<evidence type="ECO:0000256" key="4">
    <source>
        <dbReference type="ARBA" id="ARBA00012513"/>
    </source>
</evidence>
<dbReference type="InterPro" id="IPR051716">
    <property type="entry name" value="Plant_RL_S/T_kinase"/>
</dbReference>
<evidence type="ECO:0000256" key="3">
    <source>
        <dbReference type="ARBA" id="ARBA00004479"/>
    </source>
</evidence>
<evidence type="ECO:0000256" key="14">
    <source>
        <dbReference type="ARBA" id="ARBA00022777"/>
    </source>
</evidence>
<evidence type="ECO:0000256" key="15">
    <source>
        <dbReference type="ARBA" id="ARBA00022840"/>
    </source>
</evidence>
<evidence type="ECO:0000256" key="17">
    <source>
        <dbReference type="ARBA" id="ARBA00023136"/>
    </source>
</evidence>
<evidence type="ECO:0000256" key="21">
    <source>
        <dbReference type="ARBA" id="ARBA00047899"/>
    </source>
</evidence>
<dbReference type="FunFam" id="3.80.10.10:FF:000041">
    <property type="entry name" value="LRR receptor-like serine/threonine-protein kinase ERECTA"/>
    <property type="match status" value="1"/>
</dbReference>
<dbReference type="Pfam" id="PF00069">
    <property type="entry name" value="Pkinase"/>
    <property type="match status" value="1"/>
</dbReference>
<comment type="catalytic activity">
    <reaction evidence="21">
        <text>L-threonyl-[protein] + ATP = O-phospho-L-threonyl-[protein] + ADP + H(+)</text>
        <dbReference type="Rhea" id="RHEA:46608"/>
        <dbReference type="Rhea" id="RHEA-COMP:11060"/>
        <dbReference type="Rhea" id="RHEA-COMP:11605"/>
        <dbReference type="ChEBI" id="CHEBI:15378"/>
        <dbReference type="ChEBI" id="CHEBI:30013"/>
        <dbReference type="ChEBI" id="CHEBI:30616"/>
        <dbReference type="ChEBI" id="CHEBI:61977"/>
        <dbReference type="ChEBI" id="CHEBI:456216"/>
        <dbReference type="EC" id="2.7.11.1"/>
    </reaction>
</comment>
<keyword evidence="16 24" id="KW-1133">Transmembrane helix</keyword>
<protein>
    <recommendedName>
        <fullName evidence="4">non-specific serine/threonine protein kinase</fullName>
        <ecNumber evidence="4">2.7.11.1</ecNumber>
    </recommendedName>
</protein>
<dbReference type="Gene3D" id="1.10.510.10">
    <property type="entry name" value="Transferase(Phosphotransferase) domain 1"/>
    <property type="match status" value="1"/>
</dbReference>
<dbReference type="FunFam" id="3.80.10.10:FF:000177">
    <property type="entry name" value="Leucine-rich repeat receptor-like serine/threonine-protein kinase At1g17230"/>
    <property type="match status" value="1"/>
</dbReference>
<proteinExistence type="inferred from homology"/>
<feature type="binding site" evidence="23">
    <location>
        <position position="751"/>
    </location>
    <ligand>
        <name>ATP</name>
        <dbReference type="ChEBI" id="CHEBI:30616"/>
    </ligand>
</feature>
<comment type="similarity">
    <text evidence="20">Belongs to the polygalacturonase-inhibiting protein family.</text>
</comment>
<keyword evidence="11" id="KW-0732">Signal</keyword>
<dbReference type="PANTHER" id="PTHR48053">
    <property type="entry name" value="LEUCINE RICH REPEAT FAMILY PROTEIN, EXPRESSED"/>
    <property type="match status" value="1"/>
</dbReference>
<evidence type="ECO:0000256" key="6">
    <source>
        <dbReference type="ARBA" id="ARBA00022527"/>
    </source>
</evidence>
<comment type="subcellular location">
    <subcellularLocation>
        <location evidence="2">Cell membrane</location>
    </subcellularLocation>
    <subcellularLocation>
        <location evidence="3">Membrane</location>
        <topology evidence="3">Single-pass type I membrane protein</topology>
    </subcellularLocation>
    <subcellularLocation>
        <location evidence="1">Secreted</location>
        <location evidence="1">Cell wall</location>
    </subcellularLocation>
</comment>
<dbReference type="InterPro" id="IPR003591">
    <property type="entry name" value="Leu-rich_rpt_typical-subtyp"/>
</dbReference>
<dbReference type="Proteomes" id="UP000796880">
    <property type="component" value="Unassembled WGS sequence"/>
</dbReference>
<keyword evidence="15 23" id="KW-0067">ATP-binding</keyword>
<keyword evidence="6" id="KW-0723">Serine/threonine-protein kinase</keyword>
<evidence type="ECO:0000256" key="5">
    <source>
        <dbReference type="ARBA" id="ARBA00022512"/>
    </source>
</evidence>
<feature type="transmembrane region" description="Helical" evidence="24">
    <location>
        <begin position="655"/>
        <end position="678"/>
    </location>
</feature>
<reference evidence="26" key="1">
    <citation type="submission" date="2020-03" db="EMBL/GenBank/DDBJ databases">
        <title>A high-quality chromosome-level genome assembly of a woody plant with both climbing and erect habits, Rhamnella rubrinervis.</title>
        <authorList>
            <person name="Lu Z."/>
            <person name="Yang Y."/>
            <person name="Zhu X."/>
            <person name="Sun Y."/>
        </authorList>
    </citation>
    <scope>NUCLEOTIDE SEQUENCE</scope>
    <source>
        <strain evidence="26">BYM</strain>
        <tissue evidence="26">Leaf</tissue>
    </source>
</reference>
<gene>
    <name evidence="26" type="ORF">FNV43_RR02199</name>
</gene>
<evidence type="ECO:0000256" key="22">
    <source>
        <dbReference type="ARBA" id="ARBA00048679"/>
    </source>
</evidence>
<dbReference type="FunFam" id="3.80.10.10:FF:000400">
    <property type="entry name" value="Nuclear pore complex protein NUP107"/>
    <property type="match status" value="1"/>
</dbReference>
<dbReference type="AlphaFoldDB" id="A0A8K0HRX6"/>
<evidence type="ECO:0000256" key="16">
    <source>
        <dbReference type="ARBA" id="ARBA00022989"/>
    </source>
</evidence>
<sequence length="1020" mass="112428">MAPLLNISISNNLHFFPVFILILILILFPFPSAATTSEAEALLKWKNSLHNPTTHSLLSSWNLVPSYNSTSPSTNSSHSSCCQWIGIVCNEFGSVTEINLTSSNLKGTLQYFNFSFFPNLLSFNLSINSLYGSIPSQISNLSRVTHLDLGWNQLSGNIPFEIGMLVSLQVFSVHNNNLSGAIPVSIGNLSRLTFLALEENKIFGTIPEEVGQLGSLRVLYLYGNHLSGSIPSSTRNLSKLSDLELNFNSITGSIPKEVGQLSSLKVFYLFANHLSGSIPSSTGNLSKLYDLDLSTNNITGSIPKEVGQLISLNRLCLDINHLSGSIPSSIGNLTNLEDFAINENSLTGYLPENICLGGKLYRFTAFNNHFTGSIPKSLRNCSTLFRVRLQGNQLTGNISEEFGIYSNLVYMDLSNNKLVGKLSRNWGQCPKLTMLNISNNKISGRLPIELGKATQLQVLDLSSNLLVGKVPEELGNLKLLFKLKLNNNRLSGKVPMELEMLSQLEELDLSANKLSGPIPTHLEQCSKLSHLSLRSNKFSGTVPFQIGSLQHSLHDLDLSQNFLTGQLPLELGYLQLLETFNISHNNFSGSIPSTFKEMLSLTSVDVSYNQLEGPLPHIKAFVEARIEALENNKGLCGNNYNLKPCPISKKDSDGIVIISVTVSILVTVLLFFFIVGVLQTSQKRERKNIEEPRVTQNETVFVEWGHDGKKVHQEIVEATGNFDSKYCIGVGGYGSVYKTLLSTGQVVAVKKIHENGGVANEEAFESETSILTKIRHRNIIKLYGFCLHTRHSFLVYEFMERGSLEKILTDDGKAMELEWAKRVNVVKGLANAISYMHHECCPCVVHGDISCKNILLDGEYQAHLSDFGSARTVDPDSSNWISFAGTFGYAAPELAYTMKVNEKCDVYSFGVVTLEVIMGSHPGDLIWSLPILSSSSSATIHHQIPFRKVLDQRLSPPRNQIANQVVSIGHIAFACLKANPQSRPTMKQVSDKLAASSPSLSVPLDRITIQQLFDMPTWTS</sequence>
<keyword evidence="10 24" id="KW-0812">Transmembrane</keyword>
<keyword evidence="14" id="KW-0418">Kinase</keyword>
<evidence type="ECO:0000256" key="18">
    <source>
        <dbReference type="ARBA" id="ARBA00023170"/>
    </source>
</evidence>
<dbReference type="FunFam" id="3.30.200.20:FF:000309">
    <property type="entry name" value="Leucine-rich repeat receptor protein kinase MSP1"/>
    <property type="match status" value="1"/>
</dbReference>
<organism evidence="26 27">
    <name type="scientific">Rhamnella rubrinervis</name>
    <dbReference type="NCBI Taxonomy" id="2594499"/>
    <lineage>
        <taxon>Eukaryota</taxon>
        <taxon>Viridiplantae</taxon>
        <taxon>Streptophyta</taxon>
        <taxon>Embryophyta</taxon>
        <taxon>Tracheophyta</taxon>
        <taxon>Spermatophyta</taxon>
        <taxon>Magnoliopsida</taxon>
        <taxon>eudicotyledons</taxon>
        <taxon>Gunneridae</taxon>
        <taxon>Pentapetalae</taxon>
        <taxon>rosids</taxon>
        <taxon>fabids</taxon>
        <taxon>Rosales</taxon>
        <taxon>Rhamnaceae</taxon>
        <taxon>rhamnoid group</taxon>
        <taxon>Rhamneae</taxon>
        <taxon>Rhamnella</taxon>
    </lineage>
</organism>
<dbReference type="Pfam" id="PF08263">
    <property type="entry name" value="LRRNT_2"/>
    <property type="match status" value="1"/>
</dbReference>
<dbReference type="PANTHER" id="PTHR48053:SF142">
    <property type="entry name" value="REPEAT RECEPTOR-LIKE PROTEIN KINASE FAMILY PROTEIN, PUTATIVE-RELATED"/>
    <property type="match status" value="1"/>
</dbReference>
<dbReference type="SUPFAM" id="SSF52047">
    <property type="entry name" value="RNI-like"/>
    <property type="match status" value="1"/>
</dbReference>
<evidence type="ECO:0000256" key="1">
    <source>
        <dbReference type="ARBA" id="ARBA00004191"/>
    </source>
</evidence>
<feature type="transmembrane region" description="Helical" evidence="24">
    <location>
        <begin position="12"/>
        <end position="30"/>
    </location>
</feature>
<dbReference type="GO" id="GO:0005524">
    <property type="term" value="F:ATP binding"/>
    <property type="evidence" value="ECO:0007669"/>
    <property type="project" value="UniProtKB-UniRule"/>
</dbReference>
<dbReference type="InterPro" id="IPR011009">
    <property type="entry name" value="Kinase-like_dom_sf"/>
</dbReference>
<dbReference type="OrthoDB" id="676979at2759"/>
<dbReference type="InterPro" id="IPR032675">
    <property type="entry name" value="LRR_dom_sf"/>
</dbReference>
<dbReference type="PROSITE" id="PS00107">
    <property type="entry name" value="PROTEIN_KINASE_ATP"/>
    <property type="match status" value="1"/>
</dbReference>
<dbReference type="PRINTS" id="PR00019">
    <property type="entry name" value="LEURICHRPT"/>
</dbReference>
<evidence type="ECO:0000256" key="7">
    <source>
        <dbReference type="ARBA" id="ARBA00022553"/>
    </source>
</evidence>
<evidence type="ECO:0000256" key="9">
    <source>
        <dbReference type="ARBA" id="ARBA00022679"/>
    </source>
</evidence>
<evidence type="ECO:0000256" key="8">
    <source>
        <dbReference type="ARBA" id="ARBA00022614"/>
    </source>
</evidence>
<dbReference type="Gene3D" id="3.30.200.20">
    <property type="entry name" value="Phosphorylase Kinase, domain 1"/>
    <property type="match status" value="1"/>
</dbReference>
<dbReference type="InterPro" id="IPR008266">
    <property type="entry name" value="Tyr_kinase_AS"/>
</dbReference>
<dbReference type="GO" id="GO:0005886">
    <property type="term" value="C:plasma membrane"/>
    <property type="evidence" value="ECO:0007669"/>
    <property type="project" value="UniProtKB-SubCell"/>
</dbReference>
<dbReference type="InterPro" id="IPR000719">
    <property type="entry name" value="Prot_kinase_dom"/>
</dbReference>
<evidence type="ECO:0000256" key="19">
    <source>
        <dbReference type="ARBA" id="ARBA00023180"/>
    </source>
</evidence>
<evidence type="ECO:0000256" key="23">
    <source>
        <dbReference type="PROSITE-ProRule" id="PRU10141"/>
    </source>
</evidence>
<feature type="domain" description="Protein kinase" evidence="25">
    <location>
        <begin position="722"/>
        <end position="1000"/>
    </location>
</feature>
<dbReference type="EMBL" id="VOIH02000001">
    <property type="protein sequence ID" value="KAF3457541.1"/>
    <property type="molecule type" value="Genomic_DNA"/>
</dbReference>
<keyword evidence="17 24" id="KW-0472">Membrane</keyword>
<dbReference type="PROSITE" id="PS50011">
    <property type="entry name" value="PROTEIN_KINASE_DOM"/>
    <property type="match status" value="1"/>
</dbReference>
<evidence type="ECO:0000256" key="12">
    <source>
        <dbReference type="ARBA" id="ARBA00022737"/>
    </source>
</evidence>
<comment type="caution">
    <text evidence="26">The sequence shown here is derived from an EMBL/GenBank/DDBJ whole genome shotgun (WGS) entry which is preliminary data.</text>
</comment>
<dbReference type="GO" id="GO:0004674">
    <property type="term" value="F:protein serine/threonine kinase activity"/>
    <property type="evidence" value="ECO:0007669"/>
    <property type="project" value="UniProtKB-KW"/>
</dbReference>
<keyword evidence="8" id="KW-0433">Leucine-rich repeat</keyword>
<dbReference type="SMART" id="SM00369">
    <property type="entry name" value="LRR_TYP"/>
    <property type="match status" value="8"/>
</dbReference>
<evidence type="ECO:0000256" key="10">
    <source>
        <dbReference type="ARBA" id="ARBA00022692"/>
    </source>
</evidence>
<evidence type="ECO:0000256" key="13">
    <source>
        <dbReference type="ARBA" id="ARBA00022741"/>
    </source>
</evidence>
<dbReference type="Pfam" id="PF23598">
    <property type="entry name" value="LRR_14"/>
    <property type="match status" value="1"/>
</dbReference>
<keyword evidence="27" id="KW-1185">Reference proteome</keyword>
<dbReference type="FunFam" id="1.10.510.10:FF:000445">
    <property type="entry name" value="MDIS1-interacting receptor like kinase 2"/>
    <property type="match status" value="1"/>
</dbReference>
<evidence type="ECO:0000313" key="27">
    <source>
        <dbReference type="Proteomes" id="UP000796880"/>
    </source>
</evidence>
<keyword evidence="9" id="KW-0808">Transferase</keyword>
<keyword evidence="5" id="KW-0134">Cell wall</keyword>
<dbReference type="EC" id="2.7.11.1" evidence="4"/>
<evidence type="ECO:0000256" key="11">
    <source>
        <dbReference type="ARBA" id="ARBA00022729"/>
    </source>
</evidence>
<dbReference type="Pfam" id="PF00560">
    <property type="entry name" value="LRR_1"/>
    <property type="match status" value="7"/>
</dbReference>